<dbReference type="AlphaFoldDB" id="A0A5J4KVP9"/>
<sequence length="240" mass="26693">MLINGTATLRCKNFLRYRTDLSLELYGYRRILNDQDVAYLLHSMEMAVVDTLAIWCDCATNMHAQRLLNLAEAVGIQLHLSQSDLGLLRLAALLHDIGKVAIPSAILQKQGPLDPHEWALIRLHPEIGWSILQGAGAILEQVALLVIAHHEAWDGSGYPRGLRKTEIPFLARILAVVDSYDAMVSERAYGKPLPASSACHELVRCAGQRYDPHVVNAFLHVLIGTKTYSDMRGFYSSIIL</sequence>
<keyword evidence="4" id="KW-1185">Reference proteome</keyword>
<dbReference type="EMBL" id="BKZW01000001">
    <property type="protein sequence ID" value="GER89276.1"/>
    <property type="molecule type" value="Genomic_DNA"/>
</dbReference>
<dbReference type="Gene3D" id="1.10.3210.10">
    <property type="entry name" value="Hypothetical protein af1432"/>
    <property type="match status" value="1"/>
</dbReference>
<evidence type="ECO:0000259" key="2">
    <source>
        <dbReference type="PROSITE" id="PS51832"/>
    </source>
</evidence>
<dbReference type="InterPro" id="IPR052020">
    <property type="entry name" value="Cyclic_di-GMP/3'3'-cGAMP_PDE"/>
</dbReference>
<organism evidence="3 4">
    <name type="scientific">Dictyobacter vulcani</name>
    <dbReference type="NCBI Taxonomy" id="2607529"/>
    <lineage>
        <taxon>Bacteria</taxon>
        <taxon>Bacillati</taxon>
        <taxon>Chloroflexota</taxon>
        <taxon>Ktedonobacteria</taxon>
        <taxon>Ktedonobacterales</taxon>
        <taxon>Dictyobacteraceae</taxon>
        <taxon>Dictyobacter</taxon>
    </lineage>
</organism>
<dbReference type="RefSeq" id="WP_151757055.1">
    <property type="nucleotide sequence ID" value="NZ_BKZW01000001.1"/>
</dbReference>
<dbReference type="PROSITE" id="PS51832">
    <property type="entry name" value="HD_GYP"/>
    <property type="match status" value="1"/>
</dbReference>
<dbReference type="PROSITE" id="PS51831">
    <property type="entry name" value="HD"/>
    <property type="match status" value="1"/>
</dbReference>
<dbReference type="Proteomes" id="UP000326912">
    <property type="component" value="Unassembled WGS sequence"/>
</dbReference>
<dbReference type="InterPro" id="IPR006674">
    <property type="entry name" value="HD_domain"/>
</dbReference>
<gene>
    <name evidence="3" type="ORF">KDW_34380</name>
</gene>
<evidence type="ECO:0000313" key="4">
    <source>
        <dbReference type="Proteomes" id="UP000326912"/>
    </source>
</evidence>
<accession>A0A5J4KVP9</accession>
<evidence type="ECO:0000313" key="3">
    <source>
        <dbReference type="EMBL" id="GER89276.1"/>
    </source>
</evidence>
<dbReference type="PANTHER" id="PTHR45228:SF4">
    <property type="entry name" value="LIPOPROTEIN"/>
    <property type="match status" value="1"/>
</dbReference>
<reference evidence="3 4" key="1">
    <citation type="submission" date="2019-10" db="EMBL/GenBank/DDBJ databases">
        <title>Dictyobacter vulcani sp. nov., within the class Ktedonobacteria, isolated from soil of volcanic Mt. Zao.</title>
        <authorList>
            <person name="Zheng Y."/>
            <person name="Wang C.M."/>
            <person name="Sakai Y."/>
            <person name="Abe K."/>
            <person name="Yokota A."/>
            <person name="Yabe S."/>
        </authorList>
    </citation>
    <scope>NUCLEOTIDE SEQUENCE [LARGE SCALE GENOMIC DNA]</scope>
    <source>
        <strain evidence="3 4">W12</strain>
    </source>
</reference>
<dbReference type="SMART" id="SM00471">
    <property type="entry name" value="HDc"/>
    <property type="match status" value="1"/>
</dbReference>
<dbReference type="CDD" id="cd00077">
    <property type="entry name" value="HDc"/>
    <property type="match status" value="1"/>
</dbReference>
<dbReference type="SUPFAM" id="SSF109604">
    <property type="entry name" value="HD-domain/PDEase-like"/>
    <property type="match status" value="1"/>
</dbReference>
<dbReference type="PANTHER" id="PTHR45228">
    <property type="entry name" value="CYCLIC DI-GMP PHOSPHODIESTERASE TM_0186-RELATED"/>
    <property type="match status" value="1"/>
</dbReference>
<feature type="domain" description="HD" evidence="1">
    <location>
        <begin position="67"/>
        <end position="183"/>
    </location>
</feature>
<dbReference type="InterPro" id="IPR037522">
    <property type="entry name" value="HD_GYP_dom"/>
</dbReference>
<dbReference type="InterPro" id="IPR003607">
    <property type="entry name" value="HD/PDEase_dom"/>
</dbReference>
<proteinExistence type="predicted"/>
<dbReference type="Pfam" id="PF13487">
    <property type="entry name" value="HD_5"/>
    <property type="match status" value="1"/>
</dbReference>
<feature type="domain" description="HD-GYP" evidence="2">
    <location>
        <begin position="38"/>
        <end position="234"/>
    </location>
</feature>
<evidence type="ECO:0000259" key="1">
    <source>
        <dbReference type="PROSITE" id="PS51831"/>
    </source>
</evidence>
<comment type="caution">
    <text evidence="3">The sequence shown here is derived from an EMBL/GenBank/DDBJ whole genome shotgun (WGS) entry which is preliminary data.</text>
</comment>
<protein>
    <submittedName>
        <fullName evidence="3">Uncharacterized protein</fullName>
    </submittedName>
</protein>
<name>A0A5J4KVP9_9CHLR</name>